<comment type="catalytic activity">
    <reaction evidence="1">
        <text>ATP + protein L-histidine = ADP + protein N-phospho-L-histidine.</text>
        <dbReference type="EC" id="2.7.13.3"/>
    </reaction>
</comment>
<dbReference type="SMART" id="SM00086">
    <property type="entry name" value="PAC"/>
    <property type="match status" value="3"/>
</dbReference>
<dbReference type="EC" id="2.7.13.3" evidence="2"/>
<dbReference type="Gene3D" id="3.30.450.20">
    <property type="entry name" value="PAS domain"/>
    <property type="match status" value="3"/>
</dbReference>
<dbReference type="InterPro" id="IPR000014">
    <property type="entry name" value="PAS"/>
</dbReference>
<evidence type="ECO:0000259" key="8">
    <source>
        <dbReference type="PROSITE" id="PS50112"/>
    </source>
</evidence>
<dbReference type="EMBL" id="JABFFQ010000010">
    <property type="protein sequence ID" value="MDV4343749.1"/>
    <property type="molecule type" value="Genomic_DNA"/>
</dbReference>
<evidence type="ECO:0000259" key="9">
    <source>
        <dbReference type="PROSITE" id="PS50113"/>
    </source>
</evidence>
<evidence type="ECO:0000256" key="1">
    <source>
        <dbReference type="ARBA" id="ARBA00000085"/>
    </source>
</evidence>
<dbReference type="InterPro" id="IPR000700">
    <property type="entry name" value="PAS-assoc_C"/>
</dbReference>
<dbReference type="RefSeq" id="WP_317296930.1">
    <property type="nucleotide sequence ID" value="NZ_JABFFQ010000010.1"/>
</dbReference>
<organism evidence="10 11">
    <name type="scientific">Methanoculleus nereidis</name>
    <dbReference type="NCBI Taxonomy" id="2735141"/>
    <lineage>
        <taxon>Archaea</taxon>
        <taxon>Methanobacteriati</taxon>
        <taxon>Methanobacteriota</taxon>
        <taxon>Stenosarchaea group</taxon>
        <taxon>Methanomicrobia</taxon>
        <taxon>Methanomicrobiales</taxon>
        <taxon>Methanomicrobiaceae</taxon>
        <taxon>Methanoculleus</taxon>
    </lineage>
</organism>
<dbReference type="InterPro" id="IPR003594">
    <property type="entry name" value="HATPase_dom"/>
</dbReference>
<dbReference type="InterPro" id="IPR001610">
    <property type="entry name" value="PAC"/>
</dbReference>
<protein>
    <recommendedName>
        <fullName evidence="2">histidine kinase</fullName>
        <ecNumber evidence="2">2.7.13.3</ecNumber>
    </recommendedName>
</protein>
<dbReference type="Gene3D" id="1.10.287.130">
    <property type="match status" value="1"/>
</dbReference>
<dbReference type="InterPro" id="IPR035965">
    <property type="entry name" value="PAS-like_dom_sf"/>
</dbReference>
<dbReference type="CDD" id="cd00075">
    <property type="entry name" value="HATPase"/>
    <property type="match status" value="1"/>
</dbReference>
<feature type="domain" description="Histidine kinase" evidence="7">
    <location>
        <begin position="539"/>
        <end position="637"/>
    </location>
</feature>
<dbReference type="CDD" id="cd00130">
    <property type="entry name" value="PAS"/>
    <property type="match status" value="3"/>
</dbReference>
<dbReference type="NCBIfam" id="TIGR00229">
    <property type="entry name" value="sensory_box"/>
    <property type="match status" value="3"/>
</dbReference>
<evidence type="ECO:0000256" key="4">
    <source>
        <dbReference type="ARBA" id="ARBA00022679"/>
    </source>
</evidence>
<gene>
    <name evidence="10" type="ORF">HL657_11340</name>
</gene>
<dbReference type="SMART" id="SM00091">
    <property type="entry name" value="PAS"/>
    <property type="match status" value="2"/>
</dbReference>
<evidence type="ECO:0000256" key="3">
    <source>
        <dbReference type="ARBA" id="ARBA00022553"/>
    </source>
</evidence>
<dbReference type="PROSITE" id="PS50113">
    <property type="entry name" value="PAC"/>
    <property type="match status" value="2"/>
</dbReference>
<comment type="caution">
    <text evidence="10">The sequence shown here is derived from an EMBL/GenBank/DDBJ whole genome shotgun (WGS) entry which is preliminary data.</text>
</comment>
<dbReference type="InterPro" id="IPR052162">
    <property type="entry name" value="Sensor_kinase/Photoreceptor"/>
</dbReference>
<dbReference type="Pfam" id="PF08448">
    <property type="entry name" value="PAS_4"/>
    <property type="match status" value="1"/>
</dbReference>
<accession>A0ABU3Z549</accession>
<dbReference type="Proteomes" id="UP001273768">
    <property type="component" value="Unassembled WGS sequence"/>
</dbReference>
<evidence type="ECO:0000259" key="7">
    <source>
        <dbReference type="PROSITE" id="PS50109"/>
    </source>
</evidence>
<dbReference type="SUPFAM" id="SSF55874">
    <property type="entry name" value="ATPase domain of HSP90 chaperone/DNA topoisomerase II/histidine kinase"/>
    <property type="match status" value="1"/>
</dbReference>
<feature type="coiled-coil region" evidence="6">
    <location>
        <begin position="288"/>
        <end position="315"/>
    </location>
</feature>
<evidence type="ECO:0000256" key="5">
    <source>
        <dbReference type="ARBA" id="ARBA00022777"/>
    </source>
</evidence>
<dbReference type="PANTHER" id="PTHR43304">
    <property type="entry name" value="PHYTOCHROME-LIKE PROTEIN CPH1"/>
    <property type="match status" value="1"/>
</dbReference>
<feature type="domain" description="PAC" evidence="9">
    <location>
        <begin position="378"/>
        <end position="430"/>
    </location>
</feature>
<dbReference type="InterPro" id="IPR013655">
    <property type="entry name" value="PAS_fold_3"/>
</dbReference>
<dbReference type="Pfam" id="PF02518">
    <property type="entry name" value="HATPase_c"/>
    <property type="match status" value="1"/>
</dbReference>
<dbReference type="InterPro" id="IPR005467">
    <property type="entry name" value="His_kinase_dom"/>
</dbReference>
<keyword evidence="6" id="KW-0175">Coiled coil</keyword>
<dbReference type="SMART" id="SM00387">
    <property type="entry name" value="HATPase_c"/>
    <property type="match status" value="1"/>
</dbReference>
<dbReference type="Gene3D" id="2.10.70.100">
    <property type="match status" value="1"/>
</dbReference>
<evidence type="ECO:0000313" key="11">
    <source>
        <dbReference type="Proteomes" id="UP001273768"/>
    </source>
</evidence>
<dbReference type="InterPro" id="IPR036890">
    <property type="entry name" value="HATPase_C_sf"/>
</dbReference>
<dbReference type="Gene3D" id="3.30.565.10">
    <property type="entry name" value="Histidine kinase-like ATPase, C-terminal domain"/>
    <property type="match status" value="1"/>
</dbReference>
<feature type="domain" description="PAC" evidence="9">
    <location>
        <begin position="252"/>
        <end position="304"/>
    </location>
</feature>
<dbReference type="Pfam" id="PF08447">
    <property type="entry name" value="PAS_3"/>
    <property type="match status" value="2"/>
</dbReference>
<keyword evidence="5" id="KW-0418">Kinase</keyword>
<name>A0ABU3Z549_9EURY</name>
<dbReference type="PANTHER" id="PTHR43304:SF1">
    <property type="entry name" value="PAC DOMAIN-CONTAINING PROTEIN"/>
    <property type="match status" value="1"/>
</dbReference>
<dbReference type="PROSITE" id="PS50112">
    <property type="entry name" value="PAS"/>
    <property type="match status" value="2"/>
</dbReference>
<keyword evidence="11" id="KW-1185">Reference proteome</keyword>
<dbReference type="PROSITE" id="PS50109">
    <property type="entry name" value="HIS_KIN"/>
    <property type="match status" value="1"/>
</dbReference>
<keyword evidence="4" id="KW-0808">Transferase</keyword>
<proteinExistence type="predicted"/>
<evidence type="ECO:0000256" key="6">
    <source>
        <dbReference type="SAM" id="Coils"/>
    </source>
</evidence>
<keyword evidence="3" id="KW-0597">Phosphoprotein</keyword>
<reference evidence="10 11" key="1">
    <citation type="submission" date="2020-05" db="EMBL/GenBank/DDBJ databases">
        <title>Isolation and characterization of methanoarchaea from a cold seep at offshore SW Taiwan.</title>
        <authorList>
            <person name="Chen Y.-W."/>
            <person name="Chen S.-C."/>
            <person name="Lai M.-C."/>
        </authorList>
    </citation>
    <scope>NUCLEOTIDE SEQUENCE [LARGE SCALE GENOMIC DNA]</scope>
    <source>
        <strain evidence="10 11">YWC-01</strain>
    </source>
</reference>
<evidence type="ECO:0000256" key="2">
    <source>
        <dbReference type="ARBA" id="ARBA00012438"/>
    </source>
</evidence>
<evidence type="ECO:0000313" key="10">
    <source>
        <dbReference type="EMBL" id="MDV4343749.1"/>
    </source>
</evidence>
<feature type="domain" description="PAS" evidence="8">
    <location>
        <begin position="305"/>
        <end position="383"/>
    </location>
</feature>
<dbReference type="SUPFAM" id="SSF55785">
    <property type="entry name" value="PYP-like sensor domain (PAS domain)"/>
    <property type="match status" value="3"/>
</dbReference>
<feature type="domain" description="PAS" evidence="8">
    <location>
        <begin position="46"/>
        <end position="119"/>
    </location>
</feature>
<dbReference type="InterPro" id="IPR013656">
    <property type="entry name" value="PAS_4"/>
</dbReference>
<sequence length="645" mass="72874">MKQLEHLQRTLQPLLEQLPAEEQKEVAAALAGMESGIASLTADYDHIQRYRRVFENTSTAIIVLEADCTISLANTQFERLAGYPKSEIEGKKRWIEFIVPEDLTRMKGQHHLRREREERAETQYEFRLLSRSGEIHDIFANIDMVPGTTESIAILLDITEQKKAEEIIRQTEAQLTNAMDIAQLVKWEEDVEAQTFTFNDQFYSLYGTTATREGGNVMPMERYAREFVHPDDLHLVAEVMARTTQGAVPEVQQVEHRILCRDGTVRHIIARIKCVKDADGKPVKVYGANQDITERKRMEEELQKKNAELQTIIDNIPDLAWLTDANSRFIAVNKKFSDVVGVGPKNLIGNTCGLCFGTEAAEIFEEETRKVMASREQAVAEESFIDVGSSKPIFETIRSPILDRSGKVIGTVGIARDITQRKKTEEAVRLANKKLNLLSSITRHDVLNQLTVVLGYLRMAEEQATDPILCDYLEKMDKAGEIARRQIEFTKEYQEIGVQLPRWQDVRSTIVQATEDLDPGEVTLSIDIQGVEVFADPLLEKVFYNMAENALRHGGKLTKIEFSAEDSDRCLRIVCEDDGAGVPESEKQNIFERKYFKHTGFGLFLAKEVLAITGLSIRETGVPGEGARFELLVPAGMYRSSGRQS</sequence>